<gene>
    <name evidence="3" type="ORF">SGA01_00610</name>
</gene>
<dbReference type="RefSeq" id="WP_229917667.1">
    <property type="nucleotide sequence ID" value="NZ_BJMN01000001.1"/>
</dbReference>
<feature type="signal peptide" evidence="2">
    <location>
        <begin position="1"/>
        <end position="23"/>
    </location>
</feature>
<evidence type="ECO:0000313" key="4">
    <source>
        <dbReference type="Proteomes" id="UP000315226"/>
    </source>
</evidence>
<feature type="chain" id="PRO_5021501951" description="DUF4352 domain-containing protein" evidence="2">
    <location>
        <begin position="24"/>
        <end position="188"/>
    </location>
</feature>
<protein>
    <recommendedName>
        <fullName evidence="5">DUF4352 domain-containing protein</fullName>
    </recommendedName>
</protein>
<reference evidence="3 4" key="1">
    <citation type="submission" date="2019-06" db="EMBL/GenBank/DDBJ databases">
        <title>Whole genome shotgun sequence of Streptomyces gardneri NBRC 12865.</title>
        <authorList>
            <person name="Hosoyama A."/>
            <person name="Uohara A."/>
            <person name="Ohji S."/>
            <person name="Ichikawa N."/>
        </authorList>
    </citation>
    <scope>NUCLEOTIDE SEQUENCE [LARGE SCALE GENOMIC DNA]</scope>
    <source>
        <strain evidence="3 4">NBRC 12865</strain>
    </source>
</reference>
<keyword evidence="4" id="KW-1185">Reference proteome</keyword>
<dbReference type="AlphaFoldDB" id="A0A4Y3R9S0"/>
<dbReference type="Proteomes" id="UP000315226">
    <property type="component" value="Unassembled WGS sequence"/>
</dbReference>
<evidence type="ECO:0008006" key="5">
    <source>
        <dbReference type="Google" id="ProtNLM"/>
    </source>
</evidence>
<organism evidence="3 4">
    <name type="scientific">Streptomyces gardneri</name>
    <dbReference type="NCBI Taxonomy" id="66892"/>
    <lineage>
        <taxon>Bacteria</taxon>
        <taxon>Bacillati</taxon>
        <taxon>Actinomycetota</taxon>
        <taxon>Actinomycetes</taxon>
        <taxon>Kitasatosporales</taxon>
        <taxon>Streptomycetaceae</taxon>
        <taxon>Streptomyces</taxon>
    </lineage>
</organism>
<proteinExistence type="predicted"/>
<sequence>MRLATVAVAVVAGSAMLSLEAPAAPSPSPDDVRTLRQGQTLTVAISPNDLFDIPASSADVTLTAVKQADRLPQGESLDPEVAERGMTFVCLEFKVKNVSTEEFDTSHLTKARWSGKDGETKNVGQVIGAHCAGLGLVKENLLTEPDPRPGEYVRGTSVFEVPDGQAGALEFADVADHPLFKVETTASP</sequence>
<evidence type="ECO:0000256" key="1">
    <source>
        <dbReference type="ARBA" id="ARBA00022729"/>
    </source>
</evidence>
<keyword evidence="1 2" id="KW-0732">Signal</keyword>
<evidence type="ECO:0000256" key="2">
    <source>
        <dbReference type="SAM" id="SignalP"/>
    </source>
</evidence>
<name>A0A4Y3R9S0_9ACTN</name>
<accession>A0A4Y3R9S0</accession>
<comment type="caution">
    <text evidence="3">The sequence shown here is derived from an EMBL/GenBank/DDBJ whole genome shotgun (WGS) entry which is preliminary data.</text>
</comment>
<dbReference type="Gene3D" id="2.60.40.1240">
    <property type="match status" value="1"/>
</dbReference>
<evidence type="ECO:0000313" key="3">
    <source>
        <dbReference type="EMBL" id="GEB54456.1"/>
    </source>
</evidence>
<dbReference type="EMBL" id="BJMN01000001">
    <property type="protein sequence ID" value="GEB54456.1"/>
    <property type="molecule type" value="Genomic_DNA"/>
</dbReference>
<dbReference type="InterPro" id="IPR029050">
    <property type="entry name" value="Immunoprotect_excell_Ig-like"/>
</dbReference>